<dbReference type="FunFam" id="1.20.1250.20:FF:000026">
    <property type="entry name" value="MFS quinate transporter QutD"/>
    <property type="match status" value="1"/>
</dbReference>
<keyword evidence="6 8" id="KW-0472">Membrane</keyword>
<dbReference type="PANTHER" id="PTHR48022">
    <property type="entry name" value="PLASTIDIC GLUCOSE TRANSPORTER 4"/>
    <property type="match status" value="1"/>
</dbReference>
<feature type="transmembrane region" description="Helical" evidence="8">
    <location>
        <begin position="307"/>
        <end position="329"/>
    </location>
</feature>
<dbReference type="Pfam" id="PF00083">
    <property type="entry name" value="Sugar_tr"/>
    <property type="match status" value="1"/>
</dbReference>
<feature type="transmembrane region" description="Helical" evidence="8">
    <location>
        <begin position="125"/>
        <end position="144"/>
    </location>
</feature>
<feature type="transmembrane region" description="Helical" evidence="8">
    <location>
        <begin position="374"/>
        <end position="394"/>
    </location>
</feature>
<comment type="caution">
    <text evidence="10">The sequence shown here is derived from an EMBL/GenBank/DDBJ whole genome shotgun (WGS) entry which is preliminary data.</text>
</comment>
<feature type="transmembrane region" description="Helical" evidence="8">
    <location>
        <begin position="42"/>
        <end position="60"/>
    </location>
</feature>
<accession>A0A0G2E4C6</accession>
<dbReference type="PRINTS" id="PR00171">
    <property type="entry name" value="SUGRTRNSPORT"/>
</dbReference>
<evidence type="ECO:0000256" key="2">
    <source>
        <dbReference type="ARBA" id="ARBA00010992"/>
    </source>
</evidence>
<gene>
    <name evidence="10" type="ORF">UCRPC4_g05694</name>
</gene>
<keyword evidence="4 8" id="KW-0812">Transmembrane</keyword>
<dbReference type="PANTHER" id="PTHR48022:SF23">
    <property type="entry name" value="MAJOR FACILITATOR SUPERFAMILY (MFS) PROFILE DOMAIN-CONTAINING PROTEIN"/>
    <property type="match status" value="1"/>
</dbReference>
<dbReference type="SUPFAM" id="SSF103473">
    <property type="entry name" value="MFS general substrate transporter"/>
    <property type="match status" value="1"/>
</dbReference>
<evidence type="ECO:0000313" key="11">
    <source>
        <dbReference type="Proteomes" id="UP000053317"/>
    </source>
</evidence>
<evidence type="ECO:0000256" key="3">
    <source>
        <dbReference type="ARBA" id="ARBA00022448"/>
    </source>
</evidence>
<keyword evidence="3 7" id="KW-0813">Transport</keyword>
<evidence type="ECO:0000256" key="5">
    <source>
        <dbReference type="ARBA" id="ARBA00022989"/>
    </source>
</evidence>
<dbReference type="CDD" id="cd17356">
    <property type="entry name" value="MFS_HXT"/>
    <property type="match status" value="1"/>
</dbReference>
<evidence type="ECO:0000313" key="10">
    <source>
        <dbReference type="EMBL" id="KKY17201.1"/>
    </source>
</evidence>
<dbReference type="AlphaFoldDB" id="A0A0G2E4C6"/>
<evidence type="ECO:0000256" key="7">
    <source>
        <dbReference type="RuleBase" id="RU003346"/>
    </source>
</evidence>
<proteinExistence type="inferred from homology"/>
<evidence type="ECO:0000256" key="6">
    <source>
        <dbReference type="ARBA" id="ARBA00023136"/>
    </source>
</evidence>
<feature type="transmembrane region" description="Helical" evidence="8">
    <location>
        <begin position="95"/>
        <end position="113"/>
    </location>
</feature>
<dbReference type="InterPro" id="IPR020846">
    <property type="entry name" value="MFS_dom"/>
</dbReference>
<evidence type="ECO:0000259" key="9">
    <source>
        <dbReference type="PROSITE" id="PS50850"/>
    </source>
</evidence>
<name>A0A0G2E4C6_PHACM</name>
<dbReference type="Proteomes" id="UP000053317">
    <property type="component" value="Unassembled WGS sequence"/>
</dbReference>
<feature type="transmembrane region" description="Helical" evidence="8">
    <location>
        <begin position="150"/>
        <end position="173"/>
    </location>
</feature>
<keyword evidence="11" id="KW-1185">Reference proteome</keyword>
<organism evidence="10 11">
    <name type="scientific">Phaeomoniella chlamydospora</name>
    <name type="common">Phaeoacremonium chlamydosporum</name>
    <dbReference type="NCBI Taxonomy" id="158046"/>
    <lineage>
        <taxon>Eukaryota</taxon>
        <taxon>Fungi</taxon>
        <taxon>Dikarya</taxon>
        <taxon>Ascomycota</taxon>
        <taxon>Pezizomycotina</taxon>
        <taxon>Eurotiomycetes</taxon>
        <taxon>Chaetothyriomycetidae</taxon>
        <taxon>Phaeomoniellales</taxon>
        <taxon>Phaeomoniellaceae</taxon>
        <taxon>Phaeomoniella</taxon>
    </lineage>
</organism>
<dbReference type="NCBIfam" id="TIGR00879">
    <property type="entry name" value="SP"/>
    <property type="match status" value="1"/>
</dbReference>
<sequence length="556" mass="61412">MELFPLWEGGYEEAWGPKYLGPSLTDQRRKVKMARSSAFKNYRVYILTAVAYLGSLLFGFDTGVMGSVLALDSFKEDFGLPTGKSDFASAKNADISSNVVSLLTAGCFFGAITSSIMNERLGRRYTLMVFAVVFLVGAAVQIGAHHAIGTIYAGRVIAGFGIGGMSSVTPVFVSENAPANVRGRIAGLFQEFLVIGSTFAYWLDYGVSLHIPKSTKQWRIPVAIQVIPGALMLIGLFFLKESPRWLMRKGRHDEALTSLAYIRNSEKEDPAVLHELAEIRAAVDEELHLTEGVTWKECLQPGIRIRFLSAFMIMFCQQFSGTNSIGYYAPQIFETVGVSSKNASLFATGIYGTVKVISTGIFLWLGIERLGRRKALLAGALWMMAMMYIIGAVLHTHPPDTKSTKVSSASIGMVVMIYLYVIGYSASWGPTPWVYVSEIFPTRLRAYGVGLAASTQWAFNFVITEITPRAINHIGWKTFIMFGCFCFGNFLFVWFVIRETKGRTLEDMDILFGTVDANTRAVDVEKMMAEEKDVVIHHHELADTKKTEAPTASSTA</sequence>
<evidence type="ECO:0000256" key="8">
    <source>
        <dbReference type="SAM" id="Phobius"/>
    </source>
</evidence>
<comment type="subcellular location">
    <subcellularLocation>
        <location evidence="1">Membrane</location>
        <topology evidence="1">Multi-pass membrane protein</topology>
    </subcellularLocation>
</comment>
<dbReference type="InterPro" id="IPR036259">
    <property type="entry name" value="MFS_trans_sf"/>
</dbReference>
<dbReference type="InterPro" id="IPR005828">
    <property type="entry name" value="MFS_sugar_transport-like"/>
</dbReference>
<evidence type="ECO:0000256" key="4">
    <source>
        <dbReference type="ARBA" id="ARBA00022692"/>
    </source>
</evidence>
<feature type="domain" description="Major facilitator superfamily (MFS) profile" evidence="9">
    <location>
        <begin position="47"/>
        <end position="501"/>
    </location>
</feature>
<dbReference type="Gene3D" id="1.20.1250.20">
    <property type="entry name" value="MFS general substrate transporter like domains"/>
    <property type="match status" value="1"/>
</dbReference>
<feature type="transmembrane region" description="Helical" evidence="8">
    <location>
        <begin position="218"/>
        <end position="239"/>
    </location>
</feature>
<dbReference type="GO" id="GO:0005351">
    <property type="term" value="F:carbohydrate:proton symporter activity"/>
    <property type="evidence" value="ECO:0007669"/>
    <property type="project" value="TreeGrafter"/>
</dbReference>
<dbReference type="InterPro" id="IPR003663">
    <property type="entry name" value="Sugar/inositol_transpt"/>
</dbReference>
<dbReference type="PROSITE" id="PS50850">
    <property type="entry name" value="MFS"/>
    <property type="match status" value="1"/>
</dbReference>
<dbReference type="OrthoDB" id="508119at2759"/>
<dbReference type="GO" id="GO:0016020">
    <property type="term" value="C:membrane"/>
    <property type="evidence" value="ECO:0007669"/>
    <property type="project" value="UniProtKB-SubCell"/>
</dbReference>
<feature type="transmembrane region" description="Helical" evidence="8">
    <location>
        <begin position="444"/>
        <end position="463"/>
    </location>
</feature>
<protein>
    <submittedName>
        <fullName evidence="10">Putative quinate permease</fullName>
    </submittedName>
</protein>
<feature type="transmembrane region" description="Helical" evidence="8">
    <location>
        <begin position="475"/>
        <end position="497"/>
    </location>
</feature>
<reference evidence="10 11" key="2">
    <citation type="submission" date="2015-05" db="EMBL/GenBank/DDBJ databases">
        <authorList>
            <person name="Morales-Cruz A."/>
            <person name="Amrine K.C."/>
            <person name="Cantu D."/>
        </authorList>
    </citation>
    <scope>NUCLEOTIDE SEQUENCE [LARGE SCALE GENOMIC DNA]</scope>
    <source>
        <strain evidence="10">UCRPC4</strain>
    </source>
</reference>
<evidence type="ECO:0000256" key="1">
    <source>
        <dbReference type="ARBA" id="ARBA00004141"/>
    </source>
</evidence>
<feature type="transmembrane region" description="Helical" evidence="8">
    <location>
        <begin position="185"/>
        <end position="203"/>
    </location>
</feature>
<dbReference type="InterPro" id="IPR050360">
    <property type="entry name" value="MFS_Sugar_Transporters"/>
</dbReference>
<feature type="transmembrane region" description="Helical" evidence="8">
    <location>
        <begin position="406"/>
        <end position="423"/>
    </location>
</feature>
<dbReference type="InterPro" id="IPR005829">
    <property type="entry name" value="Sugar_transporter_CS"/>
</dbReference>
<comment type="similarity">
    <text evidence="2 7">Belongs to the major facilitator superfamily. Sugar transporter (TC 2.A.1.1) family.</text>
</comment>
<dbReference type="EMBL" id="LCWF01000149">
    <property type="protein sequence ID" value="KKY17201.1"/>
    <property type="molecule type" value="Genomic_DNA"/>
</dbReference>
<dbReference type="PROSITE" id="PS00217">
    <property type="entry name" value="SUGAR_TRANSPORT_2"/>
    <property type="match status" value="1"/>
</dbReference>
<feature type="transmembrane region" description="Helical" evidence="8">
    <location>
        <begin position="349"/>
        <end position="367"/>
    </location>
</feature>
<reference evidence="10 11" key="1">
    <citation type="submission" date="2015-05" db="EMBL/GenBank/DDBJ databases">
        <title>Distinctive expansion of gene families associated with plant cell wall degradation and secondary metabolism in the genomes of grapevine trunk pathogens.</title>
        <authorList>
            <person name="Lawrence D.P."/>
            <person name="Travadon R."/>
            <person name="Rolshausen P.E."/>
            <person name="Baumgartner K."/>
        </authorList>
    </citation>
    <scope>NUCLEOTIDE SEQUENCE [LARGE SCALE GENOMIC DNA]</scope>
    <source>
        <strain evidence="10">UCRPC4</strain>
    </source>
</reference>
<keyword evidence="5 8" id="KW-1133">Transmembrane helix</keyword>